<dbReference type="AlphaFoldDB" id="A0A2P6PGJ7"/>
<evidence type="ECO:0000256" key="4">
    <source>
        <dbReference type="SAM" id="MobiDB-lite"/>
    </source>
</evidence>
<reference evidence="5 6" key="1">
    <citation type="journal article" date="2018" name="Nat. Genet.">
        <title>The Rosa genome provides new insights in the design of modern roses.</title>
        <authorList>
            <person name="Bendahmane M."/>
        </authorList>
    </citation>
    <scope>NUCLEOTIDE SEQUENCE [LARGE SCALE GENOMIC DNA]</scope>
    <source>
        <strain evidence="6">cv. Old Blush</strain>
    </source>
</reference>
<keyword evidence="6" id="KW-1185">Reference proteome</keyword>
<evidence type="ECO:0000313" key="6">
    <source>
        <dbReference type="Proteomes" id="UP000238479"/>
    </source>
</evidence>
<evidence type="ECO:0000256" key="2">
    <source>
        <dbReference type="ARBA" id="ARBA00006076"/>
    </source>
</evidence>
<protein>
    <submittedName>
        <fullName evidence="5">Putative SNU66/SART1 family protein</fullName>
    </submittedName>
</protein>
<dbReference type="EMBL" id="PDCK01000045">
    <property type="protein sequence ID" value="PRQ21051.1"/>
    <property type="molecule type" value="Genomic_DNA"/>
</dbReference>
<dbReference type="Gramene" id="PRQ21051">
    <property type="protein sequence ID" value="PRQ21051"/>
    <property type="gene ID" value="RchiOBHm_Chr7g0234901"/>
</dbReference>
<feature type="compositionally biased region" description="Basic and acidic residues" evidence="4">
    <location>
        <begin position="234"/>
        <end position="245"/>
    </location>
</feature>
<feature type="compositionally biased region" description="Basic and acidic residues" evidence="4">
    <location>
        <begin position="159"/>
        <end position="174"/>
    </location>
</feature>
<comment type="similarity">
    <text evidence="2">Belongs to the SNU66/SART1 family.</text>
</comment>
<dbReference type="GO" id="GO:0045292">
    <property type="term" value="P:mRNA cis splicing, via spliceosome"/>
    <property type="evidence" value="ECO:0007669"/>
    <property type="project" value="TreeGrafter"/>
</dbReference>
<feature type="region of interest" description="Disordered" evidence="4">
    <location>
        <begin position="219"/>
        <end position="245"/>
    </location>
</feature>
<evidence type="ECO:0000256" key="1">
    <source>
        <dbReference type="ARBA" id="ARBA00004123"/>
    </source>
</evidence>
<evidence type="ECO:0000313" key="5">
    <source>
        <dbReference type="EMBL" id="PRQ21051.1"/>
    </source>
</evidence>
<accession>A0A2P6PGJ7</accession>
<feature type="compositionally biased region" description="Basic residues" evidence="4">
    <location>
        <begin position="219"/>
        <end position="233"/>
    </location>
</feature>
<dbReference type="GO" id="GO:0000481">
    <property type="term" value="P:maturation of 5S rRNA"/>
    <property type="evidence" value="ECO:0007669"/>
    <property type="project" value="TreeGrafter"/>
</dbReference>
<dbReference type="InterPro" id="IPR005011">
    <property type="entry name" value="SNU66/SART1"/>
</dbReference>
<dbReference type="GO" id="GO:0046540">
    <property type="term" value="C:U4/U6 x U5 tri-snRNP complex"/>
    <property type="evidence" value="ECO:0007669"/>
    <property type="project" value="TreeGrafter"/>
</dbReference>
<dbReference type="OMA" id="DHHDEYS"/>
<evidence type="ECO:0000256" key="3">
    <source>
        <dbReference type="ARBA" id="ARBA00023242"/>
    </source>
</evidence>
<name>A0A2P6PGJ7_ROSCH</name>
<feature type="region of interest" description="Disordered" evidence="4">
    <location>
        <begin position="98"/>
        <end position="120"/>
    </location>
</feature>
<dbReference type="Pfam" id="PF03343">
    <property type="entry name" value="SART-1"/>
    <property type="match status" value="1"/>
</dbReference>
<feature type="compositionally biased region" description="Acidic residues" evidence="4">
    <location>
        <begin position="108"/>
        <end position="117"/>
    </location>
</feature>
<comment type="subcellular location">
    <subcellularLocation>
        <location evidence="1">Nucleus</location>
    </subcellularLocation>
</comment>
<dbReference type="STRING" id="74649.A0A2P6PGJ7"/>
<dbReference type="PANTHER" id="PTHR14152:SF5">
    <property type="entry name" value="U4_U6.U5 TRI-SNRNP-ASSOCIATED PROTEIN 1"/>
    <property type="match status" value="1"/>
</dbReference>
<feature type="compositionally biased region" description="Basic and acidic residues" evidence="4">
    <location>
        <begin position="98"/>
        <end position="107"/>
    </location>
</feature>
<keyword evidence="3" id="KW-0539">Nucleus</keyword>
<organism evidence="5 6">
    <name type="scientific">Rosa chinensis</name>
    <name type="common">China rose</name>
    <dbReference type="NCBI Taxonomy" id="74649"/>
    <lineage>
        <taxon>Eukaryota</taxon>
        <taxon>Viridiplantae</taxon>
        <taxon>Streptophyta</taxon>
        <taxon>Embryophyta</taxon>
        <taxon>Tracheophyta</taxon>
        <taxon>Spermatophyta</taxon>
        <taxon>Magnoliopsida</taxon>
        <taxon>eudicotyledons</taxon>
        <taxon>Gunneridae</taxon>
        <taxon>Pentapetalae</taxon>
        <taxon>rosids</taxon>
        <taxon>fabids</taxon>
        <taxon>Rosales</taxon>
        <taxon>Rosaceae</taxon>
        <taxon>Rosoideae</taxon>
        <taxon>Rosoideae incertae sedis</taxon>
        <taxon>Rosa</taxon>
    </lineage>
</organism>
<dbReference type="PANTHER" id="PTHR14152">
    <property type="entry name" value="SQUAMOUS CELL CARCINOMA ANTIGEN RECOGNISED BY CYTOTOXIC T LYMPHOCYTES"/>
    <property type="match status" value="1"/>
</dbReference>
<dbReference type="Proteomes" id="UP000238479">
    <property type="component" value="Chromosome 7"/>
</dbReference>
<sequence length="269" mass="30966">MNNSQLDENDCCDDGLVFSDDIDYHEERTRKLNILKKKEEIVSGVKSIALHAATAIPSGESSSPKVEISYMDTFVCGLQLDHHDEYSHNHKPQFLKQEADSEKLEAKDDADESELNEDGNRVVIKDEKKFPADGTIREAAIGKGLSGALNLLRDRRTLTEEEEGKKKRKLETTSHHHVAKPKRLHDYQEEDIRIERTDEFGGSLTEKEAYKRFCHTFHGKKSGARKQEKRIKKFQREQKLEKDTPSLFAERMKETQARLQTPYIVLRGK</sequence>
<feature type="region of interest" description="Disordered" evidence="4">
    <location>
        <begin position="159"/>
        <end position="183"/>
    </location>
</feature>
<proteinExistence type="inferred from homology"/>
<gene>
    <name evidence="5" type="ORF">RchiOBHm_Chr7g0234901</name>
</gene>
<comment type="caution">
    <text evidence="5">The sequence shown here is derived from an EMBL/GenBank/DDBJ whole genome shotgun (WGS) entry which is preliminary data.</text>
</comment>